<feature type="binding site" evidence="7">
    <location>
        <position position="117"/>
    </location>
    <ligand>
        <name>substrate</name>
    </ligand>
</feature>
<dbReference type="GO" id="GO:0004459">
    <property type="term" value="F:L-lactate dehydrogenase (NAD+) activity"/>
    <property type="evidence" value="ECO:0007669"/>
    <property type="project" value="TreeGrafter"/>
</dbReference>
<evidence type="ECO:0000256" key="1">
    <source>
        <dbReference type="ARBA" id="ARBA00008104"/>
    </source>
</evidence>
<evidence type="ECO:0000313" key="14">
    <source>
        <dbReference type="Proteomes" id="UP000240880"/>
    </source>
</evidence>
<proteinExistence type="inferred from homology"/>
<feature type="binding site" evidence="7">
    <location>
        <position position="79"/>
    </location>
    <ligand>
        <name>substrate</name>
    </ligand>
</feature>
<dbReference type="InterPro" id="IPR015955">
    <property type="entry name" value="Lactate_DH/Glyco_Ohase_4_C"/>
</dbReference>
<evidence type="ECO:0000313" key="13">
    <source>
        <dbReference type="EMBL" id="PSN83348.1"/>
    </source>
</evidence>
<evidence type="ECO:0000259" key="11">
    <source>
        <dbReference type="Pfam" id="PF00056"/>
    </source>
</evidence>
<evidence type="ECO:0000256" key="6">
    <source>
        <dbReference type="PIRSR" id="PIRSR000102-1"/>
    </source>
</evidence>
<organism evidence="13 14">
    <name type="scientific">Candidatus Marsarchaeota G1 archaeon OSP_D</name>
    <dbReference type="NCBI Taxonomy" id="1978155"/>
    <lineage>
        <taxon>Archaea</taxon>
        <taxon>Candidatus Marsarchaeota</taxon>
        <taxon>Candidatus Marsarchaeota group 1</taxon>
    </lineage>
</organism>
<evidence type="ECO:0000256" key="7">
    <source>
        <dbReference type="PIRSR" id="PIRSR000102-2"/>
    </source>
</evidence>
<dbReference type="GO" id="GO:0006099">
    <property type="term" value="P:tricarboxylic acid cycle"/>
    <property type="evidence" value="ECO:0007669"/>
    <property type="project" value="UniProtKB-KW"/>
</dbReference>
<sequence>MISIIGSGKIGSNVAVHLALKGFDDLTLIDVIQGLPQGEAMDIQHMLSAYGIDLEVRGSNDYKDIEGSSLVIVAAGFGRKPGQTRLDLMNSNAGIIKEVCEQVKKHAPDSILLMVTNPLDVMTYIAYRVTGFPRERVFGMSGTLDGSRLRHFVAKELGVSVSSVTPMIIGEHGENMLPLASYTTVGGIPLSKLVDKAKFQELVTKTRGVAAEVIAKKGATIHGPAAAVTVLVDAILNDRKALLNASALLNGEYGYRDIVMDVPVIIGKKGVEKIVELELTQEEKAELQKSYDTLRDAISKLNIELPKRG</sequence>
<dbReference type="NCBIfam" id="NF004863">
    <property type="entry name" value="PRK06223.1"/>
    <property type="match status" value="1"/>
</dbReference>
<feature type="binding site" evidence="8">
    <location>
        <begin position="115"/>
        <end position="117"/>
    </location>
    <ligand>
        <name>NAD(+)</name>
        <dbReference type="ChEBI" id="CHEBI:57540"/>
    </ligand>
</feature>
<feature type="binding site" evidence="7">
    <location>
        <position position="85"/>
    </location>
    <ligand>
        <name>substrate</name>
    </ligand>
</feature>
<dbReference type="FunFam" id="3.40.50.720:FF:000018">
    <property type="entry name" value="Malate dehydrogenase"/>
    <property type="match status" value="1"/>
</dbReference>
<feature type="binding site" evidence="8">
    <location>
        <begin position="6"/>
        <end position="11"/>
    </location>
    <ligand>
        <name>NAD(+)</name>
        <dbReference type="ChEBI" id="CHEBI:57540"/>
    </ligand>
</feature>
<feature type="coiled-coil region" evidence="10">
    <location>
        <begin position="277"/>
        <end position="304"/>
    </location>
</feature>
<accession>A0A2R6AAJ2</accession>
<dbReference type="InterPro" id="IPR001557">
    <property type="entry name" value="L-lactate/malate_DH"/>
</dbReference>
<comment type="caution">
    <text evidence="13">The sequence shown here is derived from an EMBL/GenBank/DDBJ whole genome shotgun (WGS) entry which is preliminary data.</text>
</comment>
<dbReference type="Gene3D" id="3.90.110.10">
    <property type="entry name" value="Lactate dehydrogenase/glycoside hydrolase, family 4, C-terminal"/>
    <property type="match status" value="1"/>
</dbReference>
<name>A0A2R6AAJ2_9ARCH</name>
<dbReference type="Pfam" id="PF00056">
    <property type="entry name" value="Ldh_1_N"/>
    <property type="match status" value="1"/>
</dbReference>
<dbReference type="Proteomes" id="UP000240880">
    <property type="component" value="Unassembled WGS sequence"/>
</dbReference>
<gene>
    <name evidence="13" type="ORF">B9Q01_05095</name>
</gene>
<feature type="domain" description="Lactate/malate dehydrogenase N-terminal" evidence="11">
    <location>
        <begin position="2"/>
        <end position="139"/>
    </location>
</feature>
<keyword evidence="3" id="KW-0816">Tricarboxylic acid cycle</keyword>
<evidence type="ECO:0000256" key="2">
    <source>
        <dbReference type="ARBA" id="ARBA00020382"/>
    </source>
</evidence>
<dbReference type="PRINTS" id="PR00086">
    <property type="entry name" value="LLDHDRGNASE"/>
</dbReference>
<evidence type="ECO:0000256" key="5">
    <source>
        <dbReference type="ARBA" id="ARBA00023027"/>
    </source>
</evidence>
<protein>
    <recommendedName>
        <fullName evidence="2">Malate dehydrogenase</fullName>
    </recommendedName>
</protein>
<dbReference type="PANTHER" id="PTHR43128">
    <property type="entry name" value="L-2-HYDROXYCARBOXYLATE DEHYDROGENASE (NAD(P)(+))"/>
    <property type="match status" value="1"/>
</dbReference>
<dbReference type="Pfam" id="PF02866">
    <property type="entry name" value="Ldh_1_C"/>
    <property type="match status" value="1"/>
</dbReference>
<dbReference type="InterPro" id="IPR022383">
    <property type="entry name" value="Lactate/malate_DH_C"/>
</dbReference>
<keyword evidence="10" id="KW-0175">Coiled coil</keyword>
<dbReference type="InterPro" id="IPR036291">
    <property type="entry name" value="NAD(P)-bd_dom_sf"/>
</dbReference>
<feature type="binding site" evidence="8">
    <location>
        <position position="92"/>
    </location>
    <ligand>
        <name>NAD(+)</name>
        <dbReference type="ChEBI" id="CHEBI:57540"/>
    </ligand>
</feature>
<dbReference type="EMBL" id="NEXC01000027">
    <property type="protein sequence ID" value="PSN83348.1"/>
    <property type="molecule type" value="Genomic_DNA"/>
</dbReference>
<dbReference type="SUPFAM" id="SSF51735">
    <property type="entry name" value="NAD(P)-binding Rossmann-fold domains"/>
    <property type="match status" value="1"/>
</dbReference>
<dbReference type="CDD" id="cd01339">
    <property type="entry name" value="LDH-like_MDH"/>
    <property type="match status" value="1"/>
</dbReference>
<dbReference type="PANTHER" id="PTHR43128:SF16">
    <property type="entry name" value="L-LACTATE DEHYDROGENASE"/>
    <property type="match status" value="1"/>
</dbReference>
<feature type="binding site" evidence="8">
    <location>
        <position position="30"/>
    </location>
    <ligand>
        <name>NAD(+)</name>
        <dbReference type="ChEBI" id="CHEBI:57540"/>
    </ligand>
</feature>
<dbReference type="Gene3D" id="3.40.50.720">
    <property type="entry name" value="NAD(P)-binding Rossmann-like Domain"/>
    <property type="match status" value="1"/>
</dbReference>
<keyword evidence="4 9" id="KW-0560">Oxidoreductase</keyword>
<dbReference type="InterPro" id="IPR011275">
    <property type="entry name" value="Malate_DH_type3"/>
</dbReference>
<reference evidence="13 14" key="1">
    <citation type="submission" date="2017-04" db="EMBL/GenBank/DDBJ databases">
        <title>Novel microbial lineages endemic to geothermal iron-oxide mats fill important gaps in the evolutionary history of Archaea.</title>
        <authorList>
            <person name="Jay Z.J."/>
            <person name="Beam J.P."/>
            <person name="Dlakic M."/>
            <person name="Rusch D.B."/>
            <person name="Kozubal M.A."/>
            <person name="Inskeep W.P."/>
        </authorList>
    </citation>
    <scope>NUCLEOTIDE SEQUENCE [LARGE SCALE GENOMIC DNA]</scope>
    <source>
        <strain evidence="13">OSP_D</strain>
    </source>
</reference>
<evidence type="ECO:0000256" key="10">
    <source>
        <dbReference type="SAM" id="Coils"/>
    </source>
</evidence>
<evidence type="ECO:0000256" key="3">
    <source>
        <dbReference type="ARBA" id="ARBA00022532"/>
    </source>
</evidence>
<feature type="binding site" evidence="7">
    <location>
        <position position="148"/>
    </location>
    <ligand>
        <name>substrate</name>
    </ligand>
</feature>
<keyword evidence="5 8" id="KW-0520">NAD</keyword>
<evidence type="ECO:0000256" key="8">
    <source>
        <dbReference type="PIRSR" id="PIRSR000102-3"/>
    </source>
</evidence>
<dbReference type="InterPro" id="IPR001236">
    <property type="entry name" value="Lactate/malate_DH_N"/>
</dbReference>
<dbReference type="PIRSF" id="PIRSF000102">
    <property type="entry name" value="Lac_mal_DH"/>
    <property type="match status" value="1"/>
</dbReference>
<dbReference type="SUPFAM" id="SSF56327">
    <property type="entry name" value="LDH C-terminal domain-like"/>
    <property type="match status" value="1"/>
</dbReference>
<evidence type="ECO:0000256" key="4">
    <source>
        <dbReference type="ARBA" id="ARBA00023002"/>
    </source>
</evidence>
<evidence type="ECO:0000259" key="12">
    <source>
        <dbReference type="Pfam" id="PF02866"/>
    </source>
</evidence>
<evidence type="ECO:0000256" key="9">
    <source>
        <dbReference type="RuleBase" id="RU003369"/>
    </source>
</evidence>
<comment type="similarity">
    <text evidence="1 9">Belongs to the LDH/MDH superfamily.</text>
</comment>
<feature type="domain" description="Lactate/malate dehydrogenase C-terminal" evidence="12">
    <location>
        <begin position="143"/>
        <end position="300"/>
    </location>
</feature>
<dbReference type="GO" id="GO:0006089">
    <property type="term" value="P:lactate metabolic process"/>
    <property type="evidence" value="ECO:0007669"/>
    <property type="project" value="TreeGrafter"/>
</dbReference>
<dbReference type="AlphaFoldDB" id="A0A2R6AAJ2"/>
<feature type="active site" description="Proton acceptor" evidence="6">
    <location>
        <position position="172"/>
    </location>
</feature>